<dbReference type="Proteomes" id="UP000053890">
    <property type="component" value="Unassembled WGS sequence"/>
</dbReference>
<dbReference type="Pfam" id="PF03935">
    <property type="entry name" value="SKN1_KRE6_Sbg1"/>
    <property type="match status" value="1"/>
</dbReference>
<dbReference type="GO" id="GO:0006078">
    <property type="term" value="P:(1-&gt;6)-beta-D-glucan biosynthetic process"/>
    <property type="evidence" value="ECO:0007669"/>
    <property type="project" value="TreeGrafter"/>
</dbReference>
<dbReference type="AlphaFoldDB" id="A0A194S9M3"/>
<evidence type="ECO:0000313" key="13">
    <source>
        <dbReference type="Proteomes" id="UP000053890"/>
    </source>
</evidence>
<evidence type="ECO:0000313" key="12">
    <source>
        <dbReference type="EMBL" id="KPV77297.1"/>
    </source>
</evidence>
<keyword evidence="13" id="KW-1185">Reference proteome</keyword>
<dbReference type="InterPro" id="IPR005629">
    <property type="entry name" value="Skn1/Kre6/Sbg1"/>
</dbReference>
<sequence length="697" mass="76292">MPDHPLAGPPPGGASSAWTPPSGHLRQRSITTSRSRENSNTTNPFDDGHYAVPSSPRGLHSPYGAALLRAQTSSASLADEYTHAMGKEQAMAMRGDRAEWVPTQQFLRSSQSVHSASSPPSLHGATLGVPNGASPSSSTSSLARYNLGADEFSLYHDDSVEADDDFHDPGPKLERVGPDHRLVEPKNSRSDGVFGIGFLGLLNLVAIFVIATALVGVFAGWPIYNWATSLTPERFGAAGIGGTNGSGQVPDLPNFRGLIDQDTPEAALKRTMADGTEMQLVFSDEFNQDGRLFYPGMDPYWEAVDLWYWQTQDVEWHDPGNIYTEGGRLVIELTKEELEDSHNMGYLGGMLQSWNKFCFVGGYIEVSASLPGDTHVTGLWPAAWMMSNLGRAGYGGSLDGTWPYVYDTCDVGTLPNQTDPATGLPEFDPSEGDQYHDDDLSWLSGQRFSRCTCPEETDHPGPQYANGTWKGRGAAEIDILEATVEPATGLGHVSMSAQWAPFNPGYRVINSSHEYVEYFTEDCPGNTYLGGATQQVTSGLCLTDSSTYNSTDNMQTYGVAYTPSEQDGWGTGSITWEQGGERMWRLSDKAMGPNKEAQIGQRLVTAEPMYIIFNLAMSPNFGVIDYNNLDFPSKFRIDYVRVYQPSDHISVGCDPKENPTVDYINRNPKLYQDPLVVTYADAGREFPKNRLIQTCDS</sequence>
<dbReference type="OMA" id="KDWQLIW"/>
<proteinExistence type="inferred from homology"/>
<keyword evidence="6 10" id="KW-0472">Membrane</keyword>
<dbReference type="PANTHER" id="PTHR31361:SF1">
    <property type="entry name" value="BETA-GLUCAN SYNTHESIS-ASSOCIATED PROTEIN KRE6-RELATED"/>
    <property type="match status" value="1"/>
</dbReference>
<dbReference type="GO" id="GO:0031505">
    <property type="term" value="P:fungal-type cell wall organization"/>
    <property type="evidence" value="ECO:0007669"/>
    <property type="project" value="TreeGrafter"/>
</dbReference>
<dbReference type="InterPro" id="IPR000757">
    <property type="entry name" value="Beta-glucanase-like"/>
</dbReference>
<dbReference type="SUPFAM" id="SSF49899">
    <property type="entry name" value="Concanavalin A-like lectins/glucanases"/>
    <property type="match status" value="1"/>
</dbReference>
<comment type="subcellular location">
    <subcellularLocation>
        <location evidence="1">Membrane</location>
        <topology evidence="1">Single-pass type II membrane protein</topology>
    </subcellularLocation>
</comment>
<dbReference type="PROSITE" id="PS51762">
    <property type="entry name" value="GH16_2"/>
    <property type="match status" value="1"/>
</dbReference>
<dbReference type="GO" id="GO:0015926">
    <property type="term" value="F:glucosidase activity"/>
    <property type="evidence" value="ECO:0007669"/>
    <property type="project" value="TreeGrafter"/>
</dbReference>
<dbReference type="InterPro" id="IPR013320">
    <property type="entry name" value="ConA-like_dom_sf"/>
</dbReference>
<keyword evidence="5 10" id="KW-1133">Transmembrane helix</keyword>
<dbReference type="EMBL" id="KQ474074">
    <property type="protein sequence ID" value="KPV77297.1"/>
    <property type="molecule type" value="Genomic_DNA"/>
</dbReference>
<comment type="similarity">
    <text evidence="2">Belongs to the SKN1/KRE6 family.</text>
</comment>
<evidence type="ECO:0000256" key="7">
    <source>
        <dbReference type="ARBA" id="ARBA00023180"/>
    </source>
</evidence>
<feature type="region of interest" description="Disordered" evidence="9">
    <location>
        <begin position="110"/>
        <end position="140"/>
    </location>
</feature>
<evidence type="ECO:0000256" key="2">
    <source>
        <dbReference type="ARBA" id="ARBA00010962"/>
    </source>
</evidence>
<keyword evidence="7" id="KW-0325">Glycoprotein</keyword>
<dbReference type="STRING" id="578459.A0A194S9M3"/>
<name>A0A194S9M3_RHOGW</name>
<feature type="compositionally biased region" description="Low complexity" evidence="9">
    <location>
        <begin position="110"/>
        <end position="121"/>
    </location>
</feature>
<evidence type="ECO:0000256" key="1">
    <source>
        <dbReference type="ARBA" id="ARBA00004606"/>
    </source>
</evidence>
<evidence type="ECO:0000256" key="5">
    <source>
        <dbReference type="ARBA" id="ARBA00022989"/>
    </source>
</evidence>
<organism evidence="12 13">
    <name type="scientific">Rhodotorula graminis (strain WP1)</name>
    <dbReference type="NCBI Taxonomy" id="578459"/>
    <lineage>
        <taxon>Eukaryota</taxon>
        <taxon>Fungi</taxon>
        <taxon>Dikarya</taxon>
        <taxon>Basidiomycota</taxon>
        <taxon>Pucciniomycotina</taxon>
        <taxon>Microbotryomycetes</taxon>
        <taxon>Sporidiobolales</taxon>
        <taxon>Sporidiobolaceae</taxon>
        <taxon>Rhodotorula</taxon>
    </lineage>
</organism>
<keyword evidence="3 10" id="KW-0812">Transmembrane</keyword>
<feature type="region of interest" description="Disordered" evidence="9">
    <location>
        <begin position="1"/>
        <end position="59"/>
    </location>
</feature>
<feature type="compositionally biased region" description="Low complexity" evidence="9">
    <location>
        <begin position="13"/>
        <end position="43"/>
    </location>
</feature>
<dbReference type="PANTHER" id="PTHR31361">
    <property type="entry name" value="BETA-GLUCAN SYNTHESIS-ASSOCIATED PROTEIN KRE6-RELATED"/>
    <property type="match status" value="1"/>
</dbReference>
<dbReference type="Gene3D" id="2.60.120.200">
    <property type="match status" value="2"/>
</dbReference>
<dbReference type="RefSeq" id="XP_018273346.1">
    <property type="nucleotide sequence ID" value="XM_018415693.1"/>
</dbReference>
<dbReference type="GO" id="GO:0005789">
    <property type="term" value="C:endoplasmic reticulum membrane"/>
    <property type="evidence" value="ECO:0007669"/>
    <property type="project" value="TreeGrafter"/>
</dbReference>
<evidence type="ECO:0000256" key="8">
    <source>
        <dbReference type="ARBA" id="ARBA00023316"/>
    </source>
</evidence>
<gene>
    <name evidence="12" type="ORF">RHOBADRAFT_51174</name>
</gene>
<evidence type="ECO:0000256" key="9">
    <source>
        <dbReference type="SAM" id="MobiDB-lite"/>
    </source>
</evidence>
<dbReference type="GO" id="GO:0005886">
    <property type="term" value="C:plasma membrane"/>
    <property type="evidence" value="ECO:0007669"/>
    <property type="project" value="TreeGrafter"/>
</dbReference>
<protein>
    <submittedName>
        <fullName evidence="12">Glycoside hydrolase family 16 protein</fullName>
    </submittedName>
</protein>
<accession>A0A194S9M3</accession>
<evidence type="ECO:0000256" key="4">
    <source>
        <dbReference type="ARBA" id="ARBA00022968"/>
    </source>
</evidence>
<keyword evidence="8" id="KW-0961">Cell wall biogenesis/degradation</keyword>
<evidence type="ECO:0000259" key="11">
    <source>
        <dbReference type="PROSITE" id="PS51762"/>
    </source>
</evidence>
<evidence type="ECO:0000256" key="3">
    <source>
        <dbReference type="ARBA" id="ARBA00022692"/>
    </source>
</evidence>
<evidence type="ECO:0000256" key="10">
    <source>
        <dbReference type="SAM" id="Phobius"/>
    </source>
</evidence>
<dbReference type="OrthoDB" id="412647at2759"/>
<dbReference type="GeneID" id="28976141"/>
<reference evidence="12 13" key="1">
    <citation type="journal article" date="2015" name="Front. Microbiol.">
        <title>Genome sequence of the plant growth promoting endophytic yeast Rhodotorula graminis WP1.</title>
        <authorList>
            <person name="Firrincieli A."/>
            <person name="Otillar R."/>
            <person name="Salamov A."/>
            <person name="Schmutz J."/>
            <person name="Khan Z."/>
            <person name="Redman R.S."/>
            <person name="Fleck N.D."/>
            <person name="Lindquist E."/>
            <person name="Grigoriev I.V."/>
            <person name="Doty S.L."/>
        </authorList>
    </citation>
    <scope>NUCLEOTIDE SEQUENCE [LARGE SCALE GENOMIC DNA]</scope>
    <source>
        <strain evidence="12 13">WP1</strain>
    </source>
</reference>
<keyword evidence="12" id="KW-0378">Hydrolase</keyword>
<feature type="transmembrane region" description="Helical" evidence="10">
    <location>
        <begin position="196"/>
        <end position="224"/>
    </location>
</feature>
<evidence type="ECO:0000256" key="6">
    <source>
        <dbReference type="ARBA" id="ARBA00023136"/>
    </source>
</evidence>
<keyword evidence="4" id="KW-0735">Signal-anchor</keyword>
<feature type="domain" description="GH16" evidence="11">
    <location>
        <begin position="224"/>
        <end position="648"/>
    </location>
</feature>